<evidence type="ECO:0000313" key="2">
    <source>
        <dbReference type="Proteomes" id="UP000287651"/>
    </source>
</evidence>
<dbReference type="AlphaFoldDB" id="A0A427AXR4"/>
<proteinExistence type="predicted"/>
<sequence length="178" mass="18633">MSCGQEGRTIECFHGSSASQSKVREEEEEERACVTVPAVGDGDNAGAVLGDLEEHGHGEVEVGAGRVAPAAVIGGESVVWGAEVGGRDEDGRGAALAPPGIVRALDLKARPTAEPVVEQRSAQRRRLDPVPLAVEVPVPTRPACDNQPVNQAKCRWVAGERSSEGRYVPMVPEASLPP</sequence>
<accession>A0A427AXR4</accession>
<evidence type="ECO:0000313" key="1">
    <source>
        <dbReference type="EMBL" id="RRT81058.1"/>
    </source>
</evidence>
<dbReference type="Proteomes" id="UP000287651">
    <property type="component" value="Unassembled WGS sequence"/>
</dbReference>
<gene>
    <name evidence="1" type="ORF">B296_00014869</name>
</gene>
<dbReference type="EMBL" id="AMZH03001002">
    <property type="protein sequence ID" value="RRT81058.1"/>
    <property type="molecule type" value="Genomic_DNA"/>
</dbReference>
<comment type="caution">
    <text evidence="1">The sequence shown here is derived from an EMBL/GenBank/DDBJ whole genome shotgun (WGS) entry which is preliminary data.</text>
</comment>
<name>A0A427AXR4_ENSVE</name>
<reference evidence="1 2" key="1">
    <citation type="journal article" date="2014" name="Agronomy (Basel)">
        <title>A Draft Genome Sequence for Ensete ventricosum, the Drought-Tolerant Tree Against Hunger.</title>
        <authorList>
            <person name="Harrison J."/>
            <person name="Moore K.A."/>
            <person name="Paszkiewicz K."/>
            <person name="Jones T."/>
            <person name="Grant M."/>
            <person name="Ambacheew D."/>
            <person name="Muzemil S."/>
            <person name="Studholme D.J."/>
        </authorList>
    </citation>
    <scope>NUCLEOTIDE SEQUENCE [LARGE SCALE GENOMIC DNA]</scope>
</reference>
<protein>
    <submittedName>
        <fullName evidence="1">Uncharacterized protein</fullName>
    </submittedName>
</protein>
<organism evidence="1 2">
    <name type="scientific">Ensete ventricosum</name>
    <name type="common">Abyssinian banana</name>
    <name type="synonym">Musa ensete</name>
    <dbReference type="NCBI Taxonomy" id="4639"/>
    <lineage>
        <taxon>Eukaryota</taxon>
        <taxon>Viridiplantae</taxon>
        <taxon>Streptophyta</taxon>
        <taxon>Embryophyta</taxon>
        <taxon>Tracheophyta</taxon>
        <taxon>Spermatophyta</taxon>
        <taxon>Magnoliopsida</taxon>
        <taxon>Liliopsida</taxon>
        <taxon>Zingiberales</taxon>
        <taxon>Musaceae</taxon>
        <taxon>Ensete</taxon>
    </lineage>
</organism>